<sequence length="63" mass="7500">MSSILDLVPDLWILVLEMWVLMFELWIQRVSTVKSQGQDSRKTQLFIRKILVHLFEDLKPMIA</sequence>
<dbReference type="AlphaFoldDB" id="A0A4Y8DIX8"/>
<reference evidence="1 2" key="1">
    <citation type="submission" date="2017-11" db="EMBL/GenBank/DDBJ databases">
        <title>Comparative genomics of Botrytis spp.</title>
        <authorList>
            <person name="Valero-Jimenez C.A."/>
            <person name="Tapia P."/>
            <person name="Veloso J."/>
            <person name="Silva-Moreno E."/>
            <person name="Staats M."/>
            <person name="Valdes J.H."/>
            <person name="Van Kan J.A.L."/>
        </authorList>
    </citation>
    <scope>NUCLEOTIDE SEQUENCE [LARGE SCALE GENOMIC DNA]</scope>
    <source>
        <strain evidence="1 2">MUCL2830</strain>
    </source>
</reference>
<protein>
    <submittedName>
        <fullName evidence="1">Uncharacterized protein</fullName>
    </submittedName>
</protein>
<proteinExistence type="predicted"/>
<comment type="caution">
    <text evidence="1">The sequence shown here is derived from an EMBL/GenBank/DDBJ whole genome shotgun (WGS) entry which is preliminary data.</text>
</comment>
<name>A0A4Y8DIX8_9HELO</name>
<dbReference type="Proteomes" id="UP000297299">
    <property type="component" value="Unassembled WGS sequence"/>
</dbReference>
<dbReference type="EMBL" id="PHWZ01000012">
    <property type="protein sequence ID" value="TEY85803.1"/>
    <property type="molecule type" value="Genomic_DNA"/>
</dbReference>
<accession>A0A4Y8DIX8</accession>
<organism evidence="1 2">
    <name type="scientific">Botryotinia calthae</name>
    <dbReference type="NCBI Taxonomy" id="38488"/>
    <lineage>
        <taxon>Eukaryota</taxon>
        <taxon>Fungi</taxon>
        <taxon>Dikarya</taxon>
        <taxon>Ascomycota</taxon>
        <taxon>Pezizomycotina</taxon>
        <taxon>Leotiomycetes</taxon>
        <taxon>Helotiales</taxon>
        <taxon>Sclerotiniaceae</taxon>
        <taxon>Botryotinia</taxon>
    </lineage>
</organism>
<evidence type="ECO:0000313" key="2">
    <source>
        <dbReference type="Proteomes" id="UP000297299"/>
    </source>
</evidence>
<gene>
    <name evidence="1" type="ORF">BOTCAL_0012g00020</name>
</gene>
<dbReference type="OrthoDB" id="10478893at2759"/>
<keyword evidence="2" id="KW-1185">Reference proteome</keyword>
<evidence type="ECO:0000313" key="1">
    <source>
        <dbReference type="EMBL" id="TEY85803.1"/>
    </source>
</evidence>